<dbReference type="GO" id="GO:0005840">
    <property type="term" value="C:ribosome"/>
    <property type="evidence" value="ECO:0007669"/>
    <property type="project" value="UniProtKB-KW"/>
</dbReference>
<dbReference type="InterPro" id="IPR036967">
    <property type="entry name" value="Ribosomal_uS11_sf"/>
</dbReference>
<dbReference type="GO" id="GO:0003735">
    <property type="term" value="F:structural constituent of ribosome"/>
    <property type="evidence" value="ECO:0007669"/>
    <property type="project" value="InterPro"/>
</dbReference>
<proteinExistence type="inferred from homology"/>
<keyword evidence="3 5" id="KW-0689">Ribosomal protein</keyword>
<dbReference type="GO" id="GO:1990904">
    <property type="term" value="C:ribonucleoprotein complex"/>
    <property type="evidence" value="ECO:0007669"/>
    <property type="project" value="UniProtKB-KW"/>
</dbReference>
<reference evidence="5" key="1">
    <citation type="journal article" date="2019" name="Genome Biol. Evol.">
        <title>Nephromyces represents a diverse and novel lineage of the Apicomplexa that has retained apicoplasts.</title>
        <authorList>
            <person name="Munoz-Gomez S.A."/>
            <person name="Durnin K."/>
            <person name="Eme L."/>
            <person name="Paight C."/>
            <person name="Lane C.E."/>
            <person name="Saffo M.B."/>
            <person name="Slamovits C.H."/>
        </authorList>
    </citation>
    <scope>NUCLEOTIDE SEQUENCE</scope>
    <source>
        <strain evidence="5">448</strain>
    </source>
</reference>
<organism evidence="5">
    <name type="scientific">Nephromyces sp. ex Molgula occidentalis</name>
    <dbReference type="NCBI Taxonomy" id="2544991"/>
    <lineage>
        <taxon>Eukaryota</taxon>
        <taxon>Sar</taxon>
        <taxon>Alveolata</taxon>
        <taxon>Apicomplexa</taxon>
        <taxon>Aconoidasida</taxon>
        <taxon>Nephromycida</taxon>
        <taxon>Nephromyces</taxon>
    </lineage>
</organism>
<protein>
    <submittedName>
        <fullName evidence="5">30S ribosomal protein S11</fullName>
    </submittedName>
</protein>
<dbReference type="GO" id="GO:0009507">
    <property type="term" value="C:chloroplast"/>
    <property type="evidence" value="ECO:0007669"/>
    <property type="project" value="UniProtKB-SubCell"/>
</dbReference>
<evidence type="ECO:0000256" key="2">
    <source>
        <dbReference type="ARBA" id="ARBA00006194"/>
    </source>
</evidence>
<dbReference type="PIRSF" id="PIRSF002131">
    <property type="entry name" value="Ribosomal_S11"/>
    <property type="match status" value="1"/>
</dbReference>
<dbReference type="GO" id="GO:0006412">
    <property type="term" value="P:translation"/>
    <property type="evidence" value="ECO:0007669"/>
    <property type="project" value="InterPro"/>
</dbReference>
<comment type="subcellular location">
    <subcellularLocation>
        <location evidence="1">Plastid</location>
        <location evidence="1">Chloroplast</location>
    </subcellularLocation>
</comment>
<dbReference type="EMBL" id="MK573201">
    <property type="protein sequence ID" value="QEM01624.1"/>
    <property type="molecule type" value="Genomic_DNA"/>
</dbReference>
<gene>
    <name evidence="5" type="primary">rps11</name>
</gene>
<evidence type="ECO:0000313" key="5">
    <source>
        <dbReference type="EMBL" id="QEM01624.1"/>
    </source>
</evidence>
<dbReference type="Gene3D" id="3.30.420.80">
    <property type="entry name" value="Ribosomal protein S11"/>
    <property type="match status" value="1"/>
</dbReference>
<accession>A0A5C1H7U3</accession>
<dbReference type="InterPro" id="IPR001971">
    <property type="entry name" value="Ribosomal_uS11"/>
</dbReference>
<comment type="similarity">
    <text evidence="2">Belongs to the universal ribosomal protein uS11 family.</text>
</comment>
<sequence>MNNSENFKKLNLLIQSSQKNIFINLIDNKSNLVLTTYSFGTFKFKTNQKKNITLFIKNLIFKFKFYILKKNYNFINIIFKGSMYLKRKLILKLLISNFYNFSNIKFISIKDFTSFPFNGCRLKKIKK</sequence>
<name>A0A5C1H7U3_9APIC</name>
<dbReference type="AlphaFoldDB" id="A0A5C1H7U3"/>
<dbReference type="SUPFAM" id="SSF53137">
    <property type="entry name" value="Translational machinery components"/>
    <property type="match status" value="1"/>
</dbReference>
<evidence type="ECO:0000256" key="1">
    <source>
        <dbReference type="ARBA" id="ARBA00004229"/>
    </source>
</evidence>
<keyword evidence="4" id="KW-0687">Ribonucleoprotein</keyword>
<evidence type="ECO:0000256" key="3">
    <source>
        <dbReference type="ARBA" id="ARBA00022980"/>
    </source>
</evidence>
<evidence type="ECO:0000256" key="4">
    <source>
        <dbReference type="ARBA" id="ARBA00023274"/>
    </source>
</evidence>